<feature type="compositionally biased region" description="Low complexity" evidence="6">
    <location>
        <begin position="331"/>
        <end position="359"/>
    </location>
</feature>
<dbReference type="Gene3D" id="2.40.10.350">
    <property type="entry name" value="Rod shape-determining protein MreC, domain 2"/>
    <property type="match status" value="1"/>
</dbReference>
<dbReference type="Pfam" id="PF04085">
    <property type="entry name" value="MreC"/>
    <property type="match status" value="1"/>
</dbReference>
<dbReference type="InterPro" id="IPR055342">
    <property type="entry name" value="MreC_beta-barrel_core"/>
</dbReference>
<reference evidence="9" key="1">
    <citation type="journal article" date="2019" name="Int. J. Syst. Evol. Microbiol.">
        <title>The Global Catalogue of Microorganisms (GCM) 10K type strain sequencing project: providing services to taxonomists for standard genome sequencing and annotation.</title>
        <authorList>
            <consortium name="The Broad Institute Genomics Platform"/>
            <consortium name="The Broad Institute Genome Sequencing Center for Infectious Disease"/>
            <person name="Wu L."/>
            <person name="Ma J."/>
        </authorList>
    </citation>
    <scope>NUCLEOTIDE SEQUENCE [LARGE SCALE GENOMIC DNA]</scope>
    <source>
        <strain evidence="9">JCM 4087</strain>
    </source>
</reference>
<evidence type="ECO:0000256" key="1">
    <source>
        <dbReference type="ARBA" id="ARBA00009369"/>
    </source>
</evidence>
<name>A0ABW1EHU1_9BACT</name>
<dbReference type="InterPro" id="IPR042177">
    <property type="entry name" value="Cell/Rod_1"/>
</dbReference>
<feature type="domain" description="Rod shape-determining protein MreC beta-barrel core" evidence="7">
    <location>
        <begin position="138"/>
        <end position="284"/>
    </location>
</feature>
<proteinExistence type="inferred from homology"/>
<dbReference type="Gene3D" id="2.40.10.340">
    <property type="entry name" value="Rod shape-determining protein MreC, domain 1"/>
    <property type="match status" value="1"/>
</dbReference>
<keyword evidence="3" id="KW-0133">Cell shape</keyword>
<feature type="compositionally biased region" description="Polar residues" evidence="6">
    <location>
        <begin position="400"/>
        <end position="413"/>
    </location>
</feature>
<gene>
    <name evidence="8" type="primary">mreC</name>
    <name evidence="8" type="ORF">ACFPT7_16305</name>
</gene>
<keyword evidence="5" id="KW-0175">Coiled coil</keyword>
<comment type="caution">
    <text evidence="8">The sequence shown here is derived from an EMBL/GenBank/DDBJ whole genome shotgun (WGS) entry which is preliminary data.</text>
</comment>
<evidence type="ECO:0000313" key="8">
    <source>
        <dbReference type="EMBL" id="MFC5863872.1"/>
    </source>
</evidence>
<evidence type="ECO:0000256" key="3">
    <source>
        <dbReference type="ARBA" id="ARBA00022960"/>
    </source>
</evidence>
<dbReference type="EMBL" id="JBHSPH010000007">
    <property type="protein sequence ID" value="MFC5863872.1"/>
    <property type="molecule type" value="Genomic_DNA"/>
</dbReference>
<evidence type="ECO:0000256" key="4">
    <source>
        <dbReference type="ARBA" id="ARBA00032089"/>
    </source>
</evidence>
<feature type="region of interest" description="Disordered" evidence="6">
    <location>
        <begin position="290"/>
        <end position="439"/>
    </location>
</feature>
<evidence type="ECO:0000259" key="7">
    <source>
        <dbReference type="Pfam" id="PF04085"/>
    </source>
</evidence>
<dbReference type="PANTHER" id="PTHR34138:SF1">
    <property type="entry name" value="CELL SHAPE-DETERMINING PROTEIN MREC"/>
    <property type="match status" value="1"/>
</dbReference>
<evidence type="ECO:0000256" key="5">
    <source>
        <dbReference type="SAM" id="Coils"/>
    </source>
</evidence>
<evidence type="ECO:0000256" key="2">
    <source>
        <dbReference type="ARBA" id="ARBA00013855"/>
    </source>
</evidence>
<feature type="coiled-coil region" evidence="5">
    <location>
        <begin position="85"/>
        <end position="112"/>
    </location>
</feature>
<dbReference type="NCBIfam" id="TIGR00219">
    <property type="entry name" value="mreC"/>
    <property type="match status" value="1"/>
</dbReference>
<evidence type="ECO:0000313" key="9">
    <source>
        <dbReference type="Proteomes" id="UP001596091"/>
    </source>
</evidence>
<keyword evidence="9" id="KW-1185">Reference proteome</keyword>
<sequence length="439" mass="46731">MESFFGRYRNLIVVLAVVLAQVMGLAVQVRKPAVAQGSMPGQTRPEGKGVMLIRLWAVSAVSPFERGFHGVSDDLTGFWNNYVNLQHVRDQNKQLQQTIDRLRLEQAELHEDALQGQRLQALVKFREGYAYATLPAQVIGTSGSNQSRVLYLDKGLDDGLKPDMAVITGDGIVGKVRDVFARTAQVLLINDQTSGAGVVLEKTRIRGILRGNAAGQPQVINILADQRIQPGEQVLTAGGDQIFPRGLPVGAVEKVVRDPERSGFIEVVIKPAADLQHLDEVLVITSLDSKMSPQQQKDLAASEDQKGAEAAELAAEAERKKAAQEMEERLPGLNNPNAPDAGGANPAGTNPAGATPALGQMGPDGKLATNASQLPTPKPIPAKHPDRFSPGVLSDGVTGSGTDTPGQTPNGGETQPKPANPKPISITGAVKPRTSRRVQ</sequence>
<dbReference type="InterPro" id="IPR007221">
    <property type="entry name" value="MreC"/>
</dbReference>
<comment type="similarity">
    <text evidence="1">Belongs to the MreC family.</text>
</comment>
<dbReference type="RefSeq" id="WP_263342220.1">
    <property type="nucleotide sequence ID" value="NZ_JAGSYH010000010.1"/>
</dbReference>
<organism evidence="8 9">
    <name type="scientific">Acidicapsa dinghuensis</name>
    <dbReference type="NCBI Taxonomy" id="2218256"/>
    <lineage>
        <taxon>Bacteria</taxon>
        <taxon>Pseudomonadati</taxon>
        <taxon>Acidobacteriota</taxon>
        <taxon>Terriglobia</taxon>
        <taxon>Terriglobales</taxon>
        <taxon>Acidobacteriaceae</taxon>
        <taxon>Acidicapsa</taxon>
    </lineage>
</organism>
<accession>A0ABW1EHU1</accession>
<dbReference type="InterPro" id="IPR042175">
    <property type="entry name" value="Cell/Rod_MreC_2"/>
</dbReference>
<dbReference type="Proteomes" id="UP001596091">
    <property type="component" value="Unassembled WGS sequence"/>
</dbReference>
<protein>
    <recommendedName>
        <fullName evidence="2">Cell shape-determining protein MreC</fullName>
    </recommendedName>
    <alternativeName>
        <fullName evidence="4">Cell shape protein MreC</fullName>
    </alternativeName>
</protein>
<evidence type="ECO:0000256" key="6">
    <source>
        <dbReference type="SAM" id="MobiDB-lite"/>
    </source>
</evidence>
<dbReference type="PANTHER" id="PTHR34138">
    <property type="entry name" value="CELL SHAPE-DETERMINING PROTEIN MREC"/>
    <property type="match status" value="1"/>
</dbReference>
<feature type="compositionally biased region" description="Basic and acidic residues" evidence="6">
    <location>
        <begin position="316"/>
        <end position="330"/>
    </location>
</feature>